<evidence type="ECO:0000256" key="4">
    <source>
        <dbReference type="ARBA" id="ARBA00022692"/>
    </source>
</evidence>
<accession>A0A6C0JND0</accession>
<proteinExistence type="inferred from homology"/>
<evidence type="ECO:0008006" key="10">
    <source>
        <dbReference type="Google" id="ProtNLM"/>
    </source>
</evidence>
<name>A0A6C0JND0_9ZZZZ</name>
<keyword evidence="3" id="KW-0813">Transport</keyword>
<evidence type="ECO:0000256" key="6">
    <source>
        <dbReference type="ARBA" id="ARBA00022989"/>
    </source>
</evidence>
<dbReference type="AlphaFoldDB" id="A0A6C0JND0"/>
<feature type="transmembrane region" description="Helical" evidence="8">
    <location>
        <begin position="89"/>
        <end position="108"/>
    </location>
</feature>
<keyword evidence="4 8" id="KW-0812">Transmembrane</keyword>
<dbReference type="Gene3D" id="1.50.40.10">
    <property type="entry name" value="Mitochondrial carrier domain"/>
    <property type="match status" value="1"/>
</dbReference>
<dbReference type="InterPro" id="IPR023395">
    <property type="entry name" value="MCP_dom_sf"/>
</dbReference>
<evidence type="ECO:0000313" key="9">
    <source>
        <dbReference type="EMBL" id="QHU07285.1"/>
    </source>
</evidence>
<protein>
    <recommendedName>
        <fullName evidence="10">Mitochondrial carrier protein</fullName>
    </recommendedName>
</protein>
<keyword evidence="6 8" id="KW-1133">Transmembrane helix</keyword>
<dbReference type="SUPFAM" id="SSF103506">
    <property type="entry name" value="Mitochondrial carrier"/>
    <property type="match status" value="1"/>
</dbReference>
<sequence>MSININDIILNTAISKGFTIFTLYPIDYIKTNIQYGNKINYSNYFKFYKGINITLLTQVPYSIIVFTNYTYCKNKMQLNYPQFYNNYKISSLVIIASISDLLGSLWITPVEKIKQFIQVKNIKNTTFIINNIYNKNGFIGFYKGYYSIILRDLPYRAIKLPTYELLKEYLVKNNYSLNNYNIISISVISALTATFLTNPLDVICTQRLTEKKYNIKNINFFSGLRQSLLYNSLSNAIFFTLFEYLNSL</sequence>
<dbReference type="EMBL" id="MN740684">
    <property type="protein sequence ID" value="QHU07285.1"/>
    <property type="molecule type" value="Genomic_DNA"/>
</dbReference>
<dbReference type="GO" id="GO:0016020">
    <property type="term" value="C:membrane"/>
    <property type="evidence" value="ECO:0007669"/>
    <property type="project" value="UniProtKB-SubCell"/>
</dbReference>
<dbReference type="Pfam" id="PF00153">
    <property type="entry name" value="Mito_carr"/>
    <property type="match status" value="1"/>
</dbReference>
<evidence type="ECO:0000256" key="8">
    <source>
        <dbReference type="SAM" id="Phobius"/>
    </source>
</evidence>
<dbReference type="PANTHER" id="PTHR45667">
    <property type="entry name" value="S-ADENOSYLMETHIONINE MITOCHONDRIAL CARRIER PROTEIN"/>
    <property type="match status" value="1"/>
</dbReference>
<evidence type="ECO:0000256" key="5">
    <source>
        <dbReference type="ARBA" id="ARBA00022737"/>
    </source>
</evidence>
<comment type="subcellular location">
    <subcellularLocation>
        <location evidence="1">Membrane</location>
        <topology evidence="1">Multi-pass membrane protein</topology>
    </subcellularLocation>
</comment>
<dbReference type="InterPro" id="IPR018108">
    <property type="entry name" value="MCP_transmembrane"/>
</dbReference>
<keyword evidence="7 8" id="KW-0472">Membrane</keyword>
<evidence type="ECO:0000256" key="1">
    <source>
        <dbReference type="ARBA" id="ARBA00004141"/>
    </source>
</evidence>
<organism evidence="9">
    <name type="scientific">viral metagenome</name>
    <dbReference type="NCBI Taxonomy" id="1070528"/>
    <lineage>
        <taxon>unclassified sequences</taxon>
        <taxon>metagenomes</taxon>
        <taxon>organismal metagenomes</taxon>
    </lineage>
</organism>
<reference evidence="9" key="1">
    <citation type="journal article" date="2020" name="Nature">
        <title>Giant virus diversity and host interactions through global metagenomics.</title>
        <authorList>
            <person name="Schulz F."/>
            <person name="Roux S."/>
            <person name="Paez-Espino D."/>
            <person name="Jungbluth S."/>
            <person name="Walsh D.A."/>
            <person name="Denef V.J."/>
            <person name="McMahon K.D."/>
            <person name="Konstantinidis K.T."/>
            <person name="Eloe-Fadrosh E.A."/>
            <person name="Kyrpides N.C."/>
            <person name="Woyke T."/>
        </authorList>
    </citation>
    <scope>NUCLEOTIDE SEQUENCE</scope>
    <source>
        <strain evidence="9">GVMAG-S-1040241-154</strain>
    </source>
</reference>
<dbReference type="PROSITE" id="PS50920">
    <property type="entry name" value="SOLCAR"/>
    <property type="match status" value="1"/>
</dbReference>
<evidence type="ECO:0000256" key="2">
    <source>
        <dbReference type="ARBA" id="ARBA00006375"/>
    </source>
</evidence>
<evidence type="ECO:0000256" key="3">
    <source>
        <dbReference type="ARBA" id="ARBA00022448"/>
    </source>
</evidence>
<comment type="similarity">
    <text evidence="2">Belongs to the mitochondrial carrier (TC 2.A.29) family.</text>
</comment>
<evidence type="ECO:0000256" key="7">
    <source>
        <dbReference type="ARBA" id="ARBA00023136"/>
    </source>
</evidence>
<feature type="transmembrane region" description="Helical" evidence="8">
    <location>
        <begin position="47"/>
        <end position="69"/>
    </location>
</feature>
<keyword evidence="5" id="KW-0677">Repeat</keyword>